<dbReference type="SUPFAM" id="SSF53383">
    <property type="entry name" value="PLP-dependent transferases"/>
    <property type="match status" value="1"/>
</dbReference>
<proteinExistence type="inferred from homology"/>
<dbReference type="Gene3D" id="3.40.640.10">
    <property type="entry name" value="Type I PLP-dependent aspartate aminotransferase-like (Major domain)"/>
    <property type="match status" value="1"/>
</dbReference>
<dbReference type="InterPro" id="IPR000277">
    <property type="entry name" value="Cys/Met-Metab_PyrdxlP-dep_enz"/>
</dbReference>
<evidence type="ECO:0000256" key="1">
    <source>
        <dbReference type="ARBA" id="ARBA00001933"/>
    </source>
</evidence>
<protein>
    <submittedName>
        <fullName evidence="5">Cystathionine gamma-synthase</fullName>
    </submittedName>
</protein>
<dbReference type="InterPro" id="IPR015424">
    <property type="entry name" value="PyrdxlP-dep_Trfase"/>
</dbReference>
<dbReference type="PATRIC" id="fig|1240678.4.peg.4398"/>
<gene>
    <name evidence="5" type="ORF">SNA_20795</name>
</gene>
<dbReference type="InterPro" id="IPR015422">
    <property type="entry name" value="PyrdxlP-dep_Trfase_small"/>
</dbReference>
<sequence length="454" mass="47694">MEVHRIQYDRIGHISNVTRGPALRPRSVFRILSMDSGSFDAYDVPADPQGTGHDLDSTGRRVPGVPAPRALATEAVHAGRDDLARQGVHAPPIDLSTTYPSYDSRGEAARIDAFAADGAEPEGPPVYGRLGNPTVARFETALARLEGTESAVAFATGMAALSAVLLVRNAMGLRHVVAVRPLYGCSDHLLTAGLLGSEVTWVDPAGIADALRPDTGLVMVESPANPTLAELDLRAVAHACGSVPLLADNTFATPVLQRPVEQGARLVLHSATKYLGGHGDVMGGVVACDEEFAGRLRQVRFATGGVLHPLAGYLLLRGLSTLPVRVRAASSNAAELAGRLAADPRVARVHYPRIGGAMVAFEVVGDPHDVIAGVRLITPAVSLGSVDTLIQHPASISHRIVDADDRRGAGVSDRLLRLSVGLEDVEDLWADLDRALGTASGPGRVLREAAVANR</sequence>
<accession>A0A0D7CHW2</accession>
<keyword evidence="2 3" id="KW-0663">Pyridoxal phosphate</keyword>
<dbReference type="GO" id="GO:0005737">
    <property type="term" value="C:cytoplasm"/>
    <property type="evidence" value="ECO:0007669"/>
    <property type="project" value="TreeGrafter"/>
</dbReference>
<dbReference type="GO" id="GO:0030170">
    <property type="term" value="F:pyridoxal phosphate binding"/>
    <property type="evidence" value="ECO:0007669"/>
    <property type="project" value="InterPro"/>
</dbReference>
<evidence type="ECO:0000256" key="3">
    <source>
        <dbReference type="PIRSR" id="PIRSR001434-2"/>
    </source>
</evidence>
<name>A0A0D7CHW2_9ACTN</name>
<dbReference type="GO" id="GO:0019343">
    <property type="term" value="P:cysteine biosynthetic process via cystathionine"/>
    <property type="evidence" value="ECO:0007669"/>
    <property type="project" value="TreeGrafter"/>
</dbReference>
<comment type="similarity">
    <text evidence="4">Belongs to the trans-sulfuration enzymes family.</text>
</comment>
<dbReference type="PIRSF" id="PIRSF001434">
    <property type="entry name" value="CGS"/>
    <property type="match status" value="1"/>
</dbReference>
<dbReference type="Pfam" id="PF01053">
    <property type="entry name" value="Cys_Met_Meta_PP"/>
    <property type="match status" value="1"/>
</dbReference>
<comment type="cofactor">
    <cofactor evidence="1 4">
        <name>pyridoxal 5'-phosphate</name>
        <dbReference type="ChEBI" id="CHEBI:597326"/>
    </cofactor>
</comment>
<feature type="modified residue" description="N6-(pyridoxal phosphate)lysine" evidence="3">
    <location>
        <position position="273"/>
    </location>
</feature>
<dbReference type="EMBL" id="JRKI01000029">
    <property type="protein sequence ID" value="KIZ15768.1"/>
    <property type="molecule type" value="Genomic_DNA"/>
</dbReference>
<organism evidence="5 6">
    <name type="scientific">Streptomyces natalensis ATCC 27448</name>
    <dbReference type="NCBI Taxonomy" id="1240678"/>
    <lineage>
        <taxon>Bacteria</taxon>
        <taxon>Bacillati</taxon>
        <taxon>Actinomycetota</taxon>
        <taxon>Actinomycetes</taxon>
        <taxon>Kitasatosporales</taxon>
        <taxon>Streptomycetaceae</taxon>
        <taxon>Streptomyces</taxon>
    </lineage>
</organism>
<reference evidence="5 6" key="1">
    <citation type="submission" date="2014-09" db="EMBL/GenBank/DDBJ databases">
        <title>Draft genome sequence of Streptomyces natalensis ATCC 27448, producer of the antifungal pimaricin.</title>
        <authorList>
            <person name="Mendes M.V."/>
            <person name="Beites T."/>
            <person name="Pires S."/>
            <person name="Santos C.L."/>
            <person name="Moradas-Ferreira P."/>
        </authorList>
    </citation>
    <scope>NUCLEOTIDE SEQUENCE [LARGE SCALE GENOMIC DNA]</scope>
    <source>
        <strain evidence="5 6">ATCC 27448</strain>
    </source>
</reference>
<dbReference type="AlphaFoldDB" id="A0A0D7CHW2"/>
<dbReference type="Gene3D" id="3.90.1150.10">
    <property type="entry name" value="Aspartate Aminotransferase, domain 1"/>
    <property type="match status" value="1"/>
</dbReference>
<keyword evidence="6" id="KW-1185">Reference proteome</keyword>
<dbReference type="GO" id="GO:0004123">
    <property type="term" value="F:cystathionine gamma-lyase activity"/>
    <property type="evidence" value="ECO:0007669"/>
    <property type="project" value="TreeGrafter"/>
</dbReference>
<comment type="caution">
    <text evidence="5">The sequence shown here is derived from an EMBL/GenBank/DDBJ whole genome shotgun (WGS) entry which is preliminary data.</text>
</comment>
<dbReference type="InterPro" id="IPR015421">
    <property type="entry name" value="PyrdxlP-dep_Trfase_major"/>
</dbReference>
<dbReference type="PANTHER" id="PTHR11808:SF85">
    <property type="entry name" value="CYSTATHIONINE GAMMA-LYASE-RELATED"/>
    <property type="match status" value="1"/>
</dbReference>
<evidence type="ECO:0000313" key="5">
    <source>
        <dbReference type="EMBL" id="KIZ15768.1"/>
    </source>
</evidence>
<dbReference type="PANTHER" id="PTHR11808">
    <property type="entry name" value="TRANS-SULFURATION ENZYME FAMILY MEMBER"/>
    <property type="match status" value="1"/>
</dbReference>
<dbReference type="Proteomes" id="UP000032458">
    <property type="component" value="Unassembled WGS sequence"/>
</dbReference>
<evidence type="ECO:0000256" key="4">
    <source>
        <dbReference type="RuleBase" id="RU362118"/>
    </source>
</evidence>
<dbReference type="GO" id="GO:0019346">
    <property type="term" value="P:transsulfuration"/>
    <property type="evidence" value="ECO:0007669"/>
    <property type="project" value="InterPro"/>
</dbReference>
<evidence type="ECO:0000256" key="2">
    <source>
        <dbReference type="ARBA" id="ARBA00022898"/>
    </source>
</evidence>
<evidence type="ECO:0000313" key="6">
    <source>
        <dbReference type="Proteomes" id="UP000032458"/>
    </source>
</evidence>
<dbReference type="FunFam" id="3.40.640.10:FF:000061">
    <property type="entry name" value="Cystathionine gamma-synthase"/>
    <property type="match status" value="1"/>
</dbReference>